<keyword evidence="3" id="KW-1185">Reference proteome</keyword>
<dbReference type="NCBIfam" id="NF033206">
    <property type="entry name" value="ScyE_fam"/>
    <property type="match status" value="1"/>
</dbReference>
<proteinExistence type="predicted"/>
<dbReference type="Gene3D" id="2.120.10.30">
    <property type="entry name" value="TolB, C-terminal domain"/>
    <property type="match status" value="2"/>
</dbReference>
<dbReference type="Proteomes" id="UP001551675">
    <property type="component" value="Unassembled WGS sequence"/>
</dbReference>
<dbReference type="PROSITE" id="PS51318">
    <property type="entry name" value="TAT"/>
    <property type="match status" value="1"/>
</dbReference>
<accession>A0ABV3GJ60</accession>
<feature type="signal peptide" evidence="1">
    <location>
        <begin position="1"/>
        <end position="33"/>
    </location>
</feature>
<evidence type="ECO:0000256" key="1">
    <source>
        <dbReference type="SAM" id="SignalP"/>
    </source>
</evidence>
<dbReference type="InterPro" id="IPR006311">
    <property type="entry name" value="TAT_signal"/>
</dbReference>
<dbReference type="InterPro" id="IPR011042">
    <property type="entry name" value="6-blade_b-propeller_TolB-like"/>
</dbReference>
<evidence type="ECO:0000313" key="2">
    <source>
        <dbReference type="EMBL" id="MEV0971648.1"/>
    </source>
</evidence>
<name>A0ABV3GJ60_MICGL</name>
<gene>
    <name evidence="2" type="ORF">AB0I59_23805</name>
</gene>
<keyword evidence="1" id="KW-0732">Signal</keyword>
<reference evidence="2 3" key="1">
    <citation type="submission" date="2024-06" db="EMBL/GenBank/DDBJ databases">
        <title>The Natural Products Discovery Center: Release of the First 8490 Sequenced Strains for Exploring Actinobacteria Biosynthetic Diversity.</title>
        <authorList>
            <person name="Kalkreuter E."/>
            <person name="Kautsar S.A."/>
            <person name="Yang D."/>
            <person name="Bader C.D."/>
            <person name="Teijaro C.N."/>
            <person name="Fluegel L."/>
            <person name="Davis C.M."/>
            <person name="Simpson J.R."/>
            <person name="Lauterbach L."/>
            <person name="Steele A.D."/>
            <person name="Gui C."/>
            <person name="Meng S."/>
            <person name="Li G."/>
            <person name="Viehrig K."/>
            <person name="Ye F."/>
            <person name="Su P."/>
            <person name="Kiefer A.F."/>
            <person name="Nichols A."/>
            <person name="Cepeda A.J."/>
            <person name="Yan W."/>
            <person name="Fan B."/>
            <person name="Jiang Y."/>
            <person name="Adhikari A."/>
            <person name="Zheng C.-J."/>
            <person name="Schuster L."/>
            <person name="Cowan T.M."/>
            <person name="Smanski M.J."/>
            <person name="Chevrette M.G."/>
            <person name="De Carvalho L.P.S."/>
            <person name="Shen B."/>
        </authorList>
    </citation>
    <scope>NUCLEOTIDE SEQUENCE [LARGE SCALE GENOMIC DNA]</scope>
    <source>
        <strain evidence="2 3">NPDC050100</strain>
    </source>
</reference>
<evidence type="ECO:0000313" key="3">
    <source>
        <dbReference type="Proteomes" id="UP001551675"/>
    </source>
</evidence>
<comment type="caution">
    <text evidence="2">The sequence shown here is derived from an EMBL/GenBank/DDBJ whole genome shotgun (WGS) entry which is preliminary data.</text>
</comment>
<feature type="chain" id="PRO_5045454146" evidence="1">
    <location>
        <begin position="34"/>
        <end position="388"/>
    </location>
</feature>
<sequence length="388" mass="39419">MSRITTPRRRLLAAATGGLAVLSFQASMTAATAATADDAVTVVAKGLDNPRGLSFGPDGALYVALAGSGGKIKCATMPAEPGTKPEKMCFGTSGKIIKIKDGATSTVLSKLPSAASGGFGLGPHDVAVADDGRMLVTIGLGGDAKLRAKLGPKARTLGTLLSIDGKGKVVRVADLVAHEVKHNPDGKDKGSSVDAYPFGVVATPDGGALVTDVGGNDVLKVSAKGKISTRAVFHARSADAPPALKMPKGSKLPLQSVPMGITRGPDGAYYVAEHAGFPQPEGAARVFRLSGKGKPTVAAKGFTTVVDVAFDAKDRMVILGSVGKVPASGQPLTTLYRIEADGSRTELLKPGTLKAPIGMALADDGSVYVSQNPYAPGKGEVVRVTVAE</sequence>
<dbReference type="EMBL" id="JBFALK010000013">
    <property type="protein sequence ID" value="MEV0971648.1"/>
    <property type="molecule type" value="Genomic_DNA"/>
</dbReference>
<dbReference type="SUPFAM" id="SSF101898">
    <property type="entry name" value="NHL repeat"/>
    <property type="match status" value="1"/>
</dbReference>
<protein>
    <submittedName>
        <fullName evidence="2">ScyD/ScyE family protein</fullName>
    </submittedName>
</protein>
<organism evidence="2 3">
    <name type="scientific">Microtetraspora glauca</name>
    <dbReference type="NCBI Taxonomy" id="1996"/>
    <lineage>
        <taxon>Bacteria</taxon>
        <taxon>Bacillati</taxon>
        <taxon>Actinomycetota</taxon>
        <taxon>Actinomycetes</taxon>
        <taxon>Streptosporangiales</taxon>
        <taxon>Streptosporangiaceae</taxon>
        <taxon>Microtetraspora</taxon>
    </lineage>
</organism>
<dbReference type="RefSeq" id="WP_061255973.1">
    <property type="nucleotide sequence ID" value="NZ_JBFALK010000013.1"/>
</dbReference>
<dbReference type="InterPro" id="IPR048031">
    <property type="entry name" value="ScyD/ScyE-like"/>
</dbReference>